<evidence type="ECO:0000313" key="2">
    <source>
        <dbReference type="EMBL" id="KAJ6853401.1"/>
    </source>
</evidence>
<feature type="compositionally biased region" description="Acidic residues" evidence="1">
    <location>
        <begin position="1"/>
        <end position="19"/>
    </location>
</feature>
<reference evidence="2" key="1">
    <citation type="journal article" date="2023" name="GigaByte">
        <title>Genome assembly of the bearded iris, Iris pallida Lam.</title>
        <authorList>
            <person name="Bruccoleri R.E."/>
            <person name="Oakeley E.J."/>
            <person name="Faust A.M.E."/>
            <person name="Altorfer M."/>
            <person name="Dessus-Babus S."/>
            <person name="Burckhardt D."/>
            <person name="Oertli M."/>
            <person name="Naumann U."/>
            <person name="Petersen F."/>
            <person name="Wong J."/>
        </authorList>
    </citation>
    <scope>NUCLEOTIDE SEQUENCE</scope>
    <source>
        <strain evidence="2">GSM-AAB239-AS_SAM_17_03QT</strain>
    </source>
</reference>
<dbReference type="Proteomes" id="UP001140949">
    <property type="component" value="Unassembled WGS sequence"/>
</dbReference>
<protein>
    <submittedName>
        <fullName evidence="2">Molybdopterin synthase catalytic subunit</fullName>
    </submittedName>
</protein>
<dbReference type="AlphaFoldDB" id="A0AAX6IK57"/>
<evidence type="ECO:0000256" key="1">
    <source>
        <dbReference type="SAM" id="MobiDB-lite"/>
    </source>
</evidence>
<accession>A0AAX6IK57</accession>
<feature type="compositionally biased region" description="Low complexity" evidence="1">
    <location>
        <begin position="81"/>
        <end position="93"/>
    </location>
</feature>
<sequence>MAAVAGEEEDLVEIVEEPLDPARYTDHVRSASAGPSRRSRGPRATPSRGSAWWSSATRRTPPWRPARSGPSARRRGGGGAWWAWRWATASGRSPPGRRACTWPRRRSTARRRWRRAGS</sequence>
<feature type="region of interest" description="Disordered" evidence="1">
    <location>
        <begin position="1"/>
        <end position="118"/>
    </location>
</feature>
<comment type="caution">
    <text evidence="2">The sequence shown here is derived from an EMBL/GenBank/DDBJ whole genome shotgun (WGS) entry which is preliminary data.</text>
</comment>
<feature type="compositionally biased region" description="Basic residues" evidence="1">
    <location>
        <begin position="103"/>
        <end position="118"/>
    </location>
</feature>
<organism evidence="2 3">
    <name type="scientific">Iris pallida</name>
    <name type="common">Sweet iris</name>
    <dbReference type="NCBI Taxonomy" id="29817"/>
    <lineage>
        <taxon>Eukaryota</taxon>
        <taxon>Viridiplantae</taxon>
        <taxon>Streptophyta</taxon>
        <taxon>Embryophyta</taxon>
        <taxon>Tracheophyta</taxon>
        <taxon>Spermatophyta</taxon>
        <taxon>Magnoliopsida</taxon>
        <taxon>Liliopsida</taxon>
        <taxon>Asparagales</taxon>
        <taxon>Iridaceae</taxon>
        <taxon>Iridoideae</taxon>
        <taxon>Irideae</taxon>
        <taxon>Iris</taxon>
    </lineage>
</organism>
<name>A0AAX6IK57_IRIPA</name>
<proteinExistence type="predicted"/>
<feature type="compositionally biased region" description="Low complexity" evidence="1">
    <location>
        <begin position="30"/>
        <end position="71"/>
    </location>
</feature>
<dbReference type="EMBL" id="JANAVB010000799">
    <property type="protein sequence ID" value="KAJ6853401.1"/>
    <property type="molecule type" value="Genomic_DNA"/>
</dbReference>
<reference evidence="2" key="2">
    <citation type="submission" date="2023-04" db="EMBL/GenBank/DDBJ databases">
        <authorList>
            <person name="Bruccoleri R.E."/>
            <person name="Oakeley E.J."/>
            <person name="Faust A.-M."/>
            <person name="Dessus-Babus S."/>
            <person name="Altorfer M."/>
            <person name="Burckhardt D."/>
            <person name="Oertli M."/>
            <person name="Naumann U."/>
            <person name="Petersen F."/>
            <person name="Wong J."/>
        </authorList>
    </citation>
    <scope>NUCLEOTIDE SEQUENCE</scope>
    <source>
        <strain evidence="2">GSM-AAB239-AS_SAM_17_03QT</strain>
        <tissue evidence="2">Leaf</tissue>
    </source>
</reference>
<keyword evidence="3" id="KW-1185">Reference proteome</keyword>
<gene>
    <name evidence="2" type="ORF">M6B38_250110</name>
</gene>
<evidence type="ECO:0000313" key="3">
    <source>
        <dbReference type="Proteomes" id="UP001140949"/>
    </source>
</evidence>